<dbReference type="InterPro" id="IPR011600">
    <property type="entry name" value="Pept_C14_caspase"/>
</dbReference>
<evidence type="ECO:0000313" key="2">
    <source>
        <dbReference type="EMBL" id="XBH04367.1"/>
    </source>
</evidence>
<dbReference type="InterPro" id="IPR018247">
    <property type="entry name" value="EF_Hand_1_Ca_BS"/>
</dbReference>
<name>A0AAU7CHE5_9BACT</name>
<dbReference type="Pfam" id="PF00656">
    <property type="entry name" value="Peptidase_C14"/>
    <property type="match status" value="2"/>
</dbReference>
<dbReference type="EMBL" id="CP155447">
    <property type="protein sequence ID" value="XBH04367.1"/>
    <property type="molecule type" value="Genomic_DNA"/>
</dbReference>
<feature type="domain" description="Peptidase C14 caspase" evidence="1">
    <location>
        <begin position="34"/>
        <end position="277"/>
    </location>
</feature>
<feature type="domain" description="Peptidase C14 caspase" evidence="1">
    <location>
        <begin position="306"/>
        <end position="531"/>
    </location>
</feature>
<organism evidence="2">
    <name type="scientific">Singulisphaera sp. Ch08</name>
    <dbReference type="NCBI Taxonomy" id="3120278"/>
    <lineage>
        <taxon>Bacteria</taxon>
        <taxon>Pseudomonadati</taxon>
        <taxon>Planctomycetota</taxon>
        <taxon>Planctomycetia</taxon>
        <taxon>Isosphaerales</taxon>
        <taxon>Isosphaeraceae</taxon>
        <taxon>Singulisphaera</taxon>
    </lineage>
</organism>
<dbReference type="PROSITE" id="PS00018">
    <property type="entry name" value="EF_HAND_1"/>
    <property type="match status" value="1"/>
</dbReference>
<dbReference type="InterPro" id="IPR052039">
    <property type="entry name" value="Caspase-related_regulators"/>
</dbReference>
<dbReference type="InterPro" id="IPR029030">
    <property type="entry name" value="Caspase-like_dom_sf"/>
</dbReference>
<dbReference type="PANTHER" id="PTHR22576:SF37">
    <property type="entry name" value="MUCOSA-ASSOCIATED LYMPHOID TISSUE LYMPHOMA TRANSLOCATION PROTEIN 1"/>
    <property type="match status" value="1"/>
</dbReference>
<accession>A0AAU7CHE5</accession>
<dbReference type="PANTHER" id="PTHR22576">
    <property type="entry name" value="MUCOSA ASSOCIATED LYMPHOID TISSUE LYMPHOMA TRANSLOCATION PROTEIN 1/PARACASPASE"/>
    <property type="match status" value="1"/>
</dbReference>
<dbReference type="Gene3D" id="3.40.50.1460">
    <property type="match status" value="2"/>
</dbReference>
<gene>
    <name evidence="2" type="ORF">V5E97_39660</name>
</gene>
<dbReference type="RefSeq" id="WP_406697120.1">
    <property type="nucleotide sequence ID" value="NZ_CP155447.1"/>
</dbReference>
<dbReference type="GO" id="GO:0004197">
    <property type="term" value="F:cysteine-type endopeptidase activity"/>
    <property type="evidence" value="ECO:0007669"/>
    <property type="project" value="InterPro"/>
</dbReference>
<dbReference type="AlphaFoldDB" id="A0AAU7CHE5"/>
<proteinExistence type="predicted"/>
<protein>
    <submittedName>
        <fullName evidence="2">Caspase family protein</fullName>
    </submittedName>
</protein>
<sequence length="557" mass="61616">MRIHWTIGVAGASLMVLLLMLPALAQRDPGRGEKYALLVGVRRYDPNQLRSLLYSEPDVVDLAATLKAQGYKPGNVILMTQTTGAEDPRFAPEAAKIRKELTLLLEGMEEEDSVMVALAGHGVQFRGEAENYFCPSDARLDDRRTLIPLGEVYKELEACKAGLKLLLVDACRNDPQSDNSRSRSVVNLESVTRPQRVLPPGGVVAFFSCSEGERAFEHSDLKHGVFFHFVIEALRGNAAGSGETEVLIPDLEKYVKRNVRDYVRDKYGERQRPEMRGTSRDLVPLVRLKTGQTPERHLGPRRNLYVLAVGISSYVLKDLNLRFAHKDATDFASVWQSQEGVFYSNVETRVLTDANATKSNILAGMDWLARSASDQDVSIVFVSSHGMRDSSGEYFLGTQEIDPDRLQATGIRVAEFARKVAILPGQVLVFTDTFRTGGLGAKLVGDPLRVLVSDEVGAMLFASSTPREESLEYPNLKNGAFSKAILDTLQDSASDLDKDGKLTITELDFWIDNRVQKFTRGQQHPTTHRPHTISNFAIYKFTMPAVPFSGSPPGGTP</sequence>
<evidence type="ECO:0000259" key="1">
    <source>
        <dbReference type="Pfam" id="PF00656"/>
    </source>
</evidence>
<dbReference type="SUPFAM" id="SSF52129">
    <property type="entry name" value="Caspase-like"/>
    <property type="match status" value="2"/>
</dbReference>
<dbReference type="GO" id="GO:0006508">
    <property type="term" value="P:proteolysis"/>
    <property type="evidence" value="ECO:0007669"/>
    <property type="project" value="InterPro"/>
</dbReference>
<reference evidence="2" key="1">
    <citation type="submission" date="2024-05" db="EMBL/GenBank/DDBJ databases">
        <title>Planctomycetes of the genus Singulisphaera possess chitinolytic capabilities.</title>
        <authorList>
            <person name="Ivanova A."/>
        </authorList>
    </citation>
    <scope>NUCLEOTIDE SEQUENCE</scope>
    <source>
        <strain evidence="2">Ch08T</strain>
    </source>
</reference>